<dbReference type="EMBL" id="JAACJK010000018">
    <property type="protein sequence ID" value="KAF5338098.1"/>
    <property type="molecule type" value="Genomic_DNA"/>
</dbReference>
<evidence type="ECO:0000313" key="3">
    <source>
        <dbReference type="Proteomes" id="UP000541558"/>
    </source>
</evidence>
<comment type="caution">
    <text evidence="2">The sequence shown here is derived from an EMBL/GenBank/DDBJ whole genome shotgun (WGS) entry which is preliminary data.</text>
</comment>
<sequence>MCRGLQLRRALLHFPSTSNIASVTPEHASATTAKVRTLASTLVLRSQSFSGHVAHMVGLGLYAWHPMSNILSKRSPPLRQDFPRRNYSSARFETGPCTSHFGQDQSSSIPGRATSLDGQHQFTTIPGRLKIDVSYLGKLDIDGRSLNRSKTAGCSLGPPKRRTSHLTRFPDARISNFGISSSPRPFQPTPINDARKSHFRISSLGIDCGTLPEAAEDASTPFPGPPKIEFSPLSSDLQARAIHADRIEISNAVAMQDVAPNTALLTVAHASEPLDSVPARSHSPAITTRENSTRMQTSVGLASEDRREQTRYGRAQGPFPGRTRYEGKPRAMRYFASEATVTPDYERWKD</sequence>
<gene>
    <name evidence="2" type="ORF">D9611_014211</name>
</gene>
<evidence type="ECO:0000313" key="2">
    <source>
        <dbReference type="EMBL" id="KAF5338098.1"/>
    </source>
</evidence>
<dbReference type="Proteomes" id="UP000541558">
    <property type="component" value="Unassembled WGS sequence"/>
</dbReference>
<organism evidence="2 3">
    <name type="scientific">Ephemerocybe angulata</name>
    <dbReference type="NCBI Taxonomy" id="980116"/>
    <lineage>
        <taxon>Eukaryota</taxon>
        <taxon>Fungi</taxon>
        <taxon>Dikarya</taxon>
        <taxon>Basidiomycota</taxon>
        <taxon>Agaricomycotina</taxon>
        <taxon>Agaricomycetes</taxon>
        <taxon>Agaricomycetidae</taxon>
        <taxon>Agaricales</taxon>
        <taxon>Agaricineae</taxon>
        <taxon>Psathyrellaceae</taxon>
        <taxon>Ephemerocybe</taxon>
    </lineage>
</organism>
<feature type="compositionally biased region" description="Polar residues" evidence="1">
    <location>
        <begin position="284"/>
        <end position="300"/>
    </location>
</feature>
<dbReference type="AlphaFoldDB" id="A0A8H5FIX8"/>
<proteinExistence type="predicted"/>
<feature type="region of interest" description="Disordered" evidence="1">
    <location>
        <begin position="275"/>
        <end position="326"/>
    </location>
</feature>
<protein>
    <submittedName>
        <fullName evidence="2">Uncharacterized protein</fullName>
    </submittedName>
</protein>
<reference evidence="2 3" key="1">
    <citation type="journal article" date="2020" name="ISME J.">
        <title>Uncovering the hidden diversity of litter-decomposition mechanisms in mushroom-forming fungi.</title>
        <authorList>
            <person name="Floudas D."/>
            <person name="Bentzer J."/>
            <person name="Ahren D."/>
            <person name="Johansson T."/>
            <person name="Persson P."/>
            <person name="Tunlid A."/>
        </authorList>
    </citation>
    <scope>NUCLEOTIDE SEQUENCE [LARGE SCALE GENOMIC DNA]</scope>
    <source>
        <strain evidence="2 3">CBS 175.51</strain>
    </source>
</reference>
<name>A0A8H5FIX8_9AGAR</name>
<evidence type="ECO:0000256" key="1">
    <source>
        <dbReference type="SAM" id="MobiDB-lite"/>
    </source>
</evidence>
<accession>A0A8H5FIX8</accession>
<keyword evidence="3" id="KW-1185">Reference proteome</keyword>